<sequence>MNILKNYQNILILQNMEIVIKNYVTKIVMRMN</sequence>
<keyword evidence="2" id="KW-1185">Reference proteome</keyword>
<organism evidence="1 2">
    <name type="scientific">Meloidogyne graminicola</name>
    <dbReference type="NCBI Taxonomy" id="189291"/>
    <lineage>
        <taxon>Eukaryota</taxon>
        <taxon>Metazoa</taxon>
        <taxon>Ecdysozoa</taxon>
        <taxon>Nematoda</taxon>
        <taxon>Chromadorea</taxon>
        <taxon>Rhabditida</taxon>
        <taxon>Tylenchina</taxon>
        <taxon>Tylenchomorpha</taxon>
        <taxon>Tylenchoidea</taxon>
        <taxon>Meloidogynidae</taxon>
        <taxon>Meloidogyninae</taxon>
        <taxon>Meloidogyne</taxon>
    </lineage>
</organism>
<dbReference type="Proteomes" id="UP000605970">
    <property type="component" value="Unassembled WGS sequence"/>
</dbReference>
<name>A0A8S9ZK07_9BILA</name>
<proteinExistence type="predicted"/>
<protein>
    <submittedName>
        <fullName evidence="1">Uncharacterized protein</fullName>
    </submittedName>
</protein>
<evidence type="ECO:0000313" key="2">
    <source>
        <dbReference type="Proteomes" id="UP000605970"/>
    </source>
</evidence>
<evidence type="ECO:0000313" key="1">
    <source>
        <dbReference type="EMBL" id="KAF7633628.1"/>
    </source>
</evidence>
<reference evidence="1" key="1">
    <citation type="journal article" date="2020" name="Ecol. Evol.">
        <title>Genome structure and content of the rice root-knot nematode (Meloidogyne graminicola).</title>
        <authorList>
            <person name="Phan N.T."/>
            <person name="Danchin E.G.J."/>
            <person name="Klopp C."/>
            <person name="Perfus-Barbeoch L."/>
            <person name="Kozlowski D.K."/>
            <person name="Koutsovoulos G.D."/>
            <person name="Lopez-Roques C."/>
            <person name="Bouchez O."/>
            <person name="Zahm M."/>
            <person name="Besnard G."/>
            <person name="Bellafiore S."/>
        </authorList>
    </citation>
    <scope>NUCLEOTIDE SEQUENCE</scope>
    <source>
        <strain evidence="1">VN-18</strain>
    </source>
</reference>
<dbReference type="EMBL" id="JABEBT010000072">
    <property type="protein sequence ID" value="KAF7633628.1"/>
    <property type="molecule type" value="Genomic_DNA"/>
</dbReference>
<gene>
    <name evidence="1" type="ORF">Mgra_00006936</name>
</gene>
<dbReference type="AlphaFoldDB" id="A0A8S9ZK07"/>
<accession>A0A8S9ZK07</accession>
<comment type="caution">
    <text evidence="1">The sequence shown here is derived from an EMBL/GenBank/DDBJ whole genome shotgun (WGS) entry which is preliminary data.</text>
</comment>